<feature type="compositionally biased region" description="Basic and acidic residues" evidence="2">
    <location>
        <begin position="1117"/>
        <end position="1137"/>
    </location>
</feature>
<accession>A0AAE0L5M3</accession>
<keyword evidence="1" id="KW-0175">Coiled coil</keyword>
<protein>
    <recommendedName>
        <fullName evidence="7">Cilia- and flagella-associated protein 74</fullName>
    </recommendedName>
</protein>
<evidence type="ECO:0000313" key="6">
    <source>
        <dbReference type="Proteomes" id="UP001190700"/>
    </source>
</evidence>
<evidence type="ECO:0000259" key="4">
    <source>
        <dbReference type="Pfam" id="PF24798"/>
    </source>
</evidence>
<dbReference type="InterPro" id="IPR056307">
    <property type="entry name" value="Ig-CFAP74_3rd"/>
</dbReference>
<evidence type="ECO:0000313" key="5">
    <source>
        <dbReference type="EMBL" id="KAK3273031.1"/>
    </source>
</evidence>
<feature type="compositionally biased region" description="Basic and acidic residues" evidence="2">
    <location>
        <begin position="513"/>
        <end position="522"/>
    </location>
</feature>
<dbReference type="InterPro" id="IPR013783">
    <property type="entry name" value="Ig-like_fold"/>
</dbReference>
<feature type="compositionally biased region" description="Acidic residues" evidence="2">
    <location>
        <begin position="1158"/>
        <end position="1169"/>
    </location>
</feature>
<dbReference type="PANTHER" id="PTHR22538">
    <property type="entry name" value="CILIA- AND FLAGELLA-ASSOCIATED PROTEIN 74"/>
    <property type="match status" value="1"/>
</dbReference>
<feature type="non-terminal residue" evidence="5">
    <location>
        <position position="1"/>
    </location>
</feature>
<evidence type="ECO:0000256" key="1">
    <source>
        <dbReference type="SAM" id="Coils"/>
    </source>
</evidence>
<proteinExistence type="predicted"/>
<sequence>LSHAGGSLGEDDELLASIGPSIHPLQPTLVSHYRSLLPGPDRFGTGEKEARGGRLCHVAACTLCLAGAFGGGGGKAVDVASFLVLRGDVGLPGALLRRAVGERELEMDSEWMKRSALDCKAAIAFAQKQVDEVTEQVAQSEAVVAKLEADASDMAEEAAHLEHCPPADHARLRILSARRSENNSNLREQQAMLEKANDDLEGANRRLYGAHLEGKSLHEVDEGMSNTTRVFNSKHLETAKLRHQGEQKAINKYKKSQAEAQAARRRKDEEEQSKAEQQIASAKEGRKKCLERLQQQQRDIHSKLHAMESAQSGAMEARTAALLNLKESVDKARNVIAGRNTIRAKKDKKEQELQAMEASELLHNGINPYEVFRKRSEDARVEKAKKDSAQVRADRHMDVVKRIMREEAEDAKRREEVKKEKAFRTKFDAEMGTAKEKRIEKYMMEHTRDGVLALDPTGNLPWDPSKVTDVKTWAFGTGRARPEVVQLLQAKYKHELPNPLLINRDVLASMKAANEKPPEVSHSEAVTPGVSPGPGNAASPVEPPPAEGDDDDDDTEIVELPKKEPVVYDKLPIRKLTALEERYQTEALERQKVGMVQSQVVMRKEFKGDAFLAKPKVVLFKDFEVGQVYKKKVVLTNVSYTFNYFKVLDLDDSVKDFFTIEYIFPGRMSAGTTCSLTITFEPKVNEDIETVVPLLAQTGPIMLPLRCRVKRRVVSLHPTRHINFGAVTLGESGRGVLTLVNDGALPASFRVEPRQAPSEMFKHPDGGQIEGYSRLDLEFQFHPEAERVEAFDATLKFSTHDVKDISVHLEGVGGEVPVAVANEVVDLKCCIFDQTYRDQLIVYNRGKTALKCSIVKRKELMDAVEFTPDLLFCQAGTSASFYIKFKPIAGLFEKLGKYGDVATGMMEVPMRIQVPDQVLPVQFVLRAKVTTGKLAFEPDRLEFGRVPISESVGAKMTLVNRSLLSQKYGFVNLPKGVEVRPAHGFGTLLPGESVELTVIWSPSIVGPASFNLTCRTLLMNRTYTIPCTAFGFSPPLTFSSNLIELPATPIHDTSNASFVVSNTSKTRIQVDYTPRAPPDPEPVEPAEAIEGPPAEAPKADTEAEEEPRSNMGSRSSKKSDKSSKGDKAKGKDKDKSSRAGSAASKASLSASKGAESAGGEEEEEEEDELGLTPRKALSEMPQSFPIQSDQCLQNTVRVPCFIKGVENYALYVEVHTISVEAKVHLQEPVMELKKSKRKSLVVEMEPTKPARLPETGYYVLDFGKVPVGHHSIRNITLCNTSSDLTSYPKLSPMDHTGTFTVLHARRPLEPLTAKSLAIDFLPVVQSKYSTMMTLRSQAGQVRVKLCGEGISPNLELDPPLDLLDLGDTYMLDRIEKKMELVNNSPFELTFKARLEDCNRGNLDGTQPFGCHPMEGTIPAGERLDIVVTFNADHEPVFGITDQFTAMLRIVVPNQAEDLLLQLRARSWERGMYVIGCDLPMTEHVFDPFYVKTGKVVSSRRALNAPPEPAAPAEKGKKPPSRGGSKTPATPVPTQEGPPVMDLSLTFPQEVEVGETSEACVTFGALKSGKSSASGDMVISPLSAEAVAAGWSMGIKEKPEEPSEEGEAVTKGKPRKSTPGIQKKGLAQMSEKIAGGDNMAIEFAFAPAEGSTAALMSRFGIGEWQETTVQVQLKGGSIPEPRPLDKNAIGKGAVMVPVGSSITETHLNLKLRCFVKGSQFS</sequence>
<feature type="region of interest" description="Disordered" evidence="2">
    <location>
        <begin position="1500"/>
        <end position="1541"/>
    </location>
</feature>
<comment type="caution">
    <text evidence="5">The sequence shown here is derived from an EMBL/GenBank/DDBJ whole genome shotgun (WGS) entry which is preliminary data.</text>
</comment>
<feature type="domain" description="CFAP74 third Ig-like" evidence="3">
    <location>
        <begin position="818"/>
        <end position="930"/>
    </location>
</feature>
<evidence type="ECO:0008006" key="7">
    <source>
        <dbReference type="Google" id="ProtNLM"/>
    </source>
</evidence>
<keyword evidence="6" id="KW-1185">Reference proteome</keyword>
<feature type="compositionally biased region" description="Low complexity" evidence="2">
    <location>
        <begin position="1138"/>
        <end position="1157"/>
    </location>
</feature>
<gene>
    <name evidence="5" type="ORF">CYMTET_18711</name>
</gene>
<dbReference type="Pfam" id="PF24771">
    <property type="entry name" value="Ig_CFAP74_1st"/>
    <property type="match status" value="1"/>
</dbReference>
<feature type="region of interest" description="Disordered" evidence="2">
    <location>
        <begin position="244"/>
        <end position="286"/>
    </location>
</feature>
<feature type="domain" description="CFAP74 fourth Ig-like" evidence="4">
    <location>
        <begin position="936"/>
        <end position="1031"/>
    </location>
</feature>
<dbReference type="PANTHER" id="PTHR22538:SF0">
    <property type="entry name" value="CILIA- AND FLAGELLA-ASSOCIATED PROTEIN 74"/>
    <property type="match status" value="1"/>
</dbReference>
<feature type="region of interest" description="Disordered" evidence="2">
    <location>
        <begin position="1593"/>
        <end position="1623"/>
    </location>
</feature>
<evidence type="ECO:0000256" key="2">
    <source>
        <dbReference type="SAM" id="MobiDB-lite"/>
    </source>
</evidence>
<dbReference type="Gene3D" id="2.60.40.10">
    <property type="entry name" value="Immunoglobulins"/>
    <property type="match status" value="5"/>
</dbReference>
<dbReference type="Pfam" id="PF24798">
    <property type="entry name" value="Ig-CFAP74_4th"/>
    <property type="match status" value="1"/>
</dbReference>
<dbReference type="InterPro" id="IPR056310">
    <property type="entry name" value="Ig-CFAP74_4th"/>
</dbReference>
<dbReference type="Pfam" id="PF24778">
    <property type="entry name" value="Ig-CFAP74_3rd"/>
    <property type="match status" value="1"/>
</dbReference>
<dbReference type="Proteomes" id="UP001190700">
    <property type="component" value="Unassembled WGS sequence"/>
</dbReference>
<feature type="region of interest" description="Disordered" evidence="2">
    <location>
        <begin position="1069"/>
        <end position="1170"/>
    </location>
</feature>
<name>A0AAE0L5M3_9CHLO</name>
<dbReference type="EMBL" id="LGRX02008672">
    <property type="protein sequence ID" value="KAK3273031.1"/>
    <property type="molecule type" value="Genomic_DNA"/>
</dbReference>
<evidence type="ECO:0000259" key="3">
    <source>
        <dbReference type="Pfam" id="PF24778"/>
    </source>
</evidence>
<organism evidence="5 6">
    <name type="scientific">Cymbomonas tetramitiformis</name>
    <dbReference type="NCBI Taxonomy" id="36881"/>
    <lineage>
        <taxon>Eukaryota</taxon>
        <taxon>Viridiplantae</taxon>
        <taxon>Chlorophyta</taxon>
        <taxon>Pyramimonadophyceae</taxon>
        <taxon>Pyramimonadales</taxon>
        <taxon>Pyramimonadaceae</taxon>
        <taxon>Cymbomonas</taxon>
    </lineage>
</organism>
<feature type="coiled-coil region" evidence="1">
    <location>
        <begin position="123"/>
        <end position="206"/>
    </location>
</feature>
<reference evidence="5 6" key="1">
    <citation type="journal article" date="2015" name="Genome Biol. Evol.">
        <title>Comparative Genomics of a Bacterivorous Green Alga Reveals Evolutionary Causalities and Consequences of Phago-Mixotrophic Mode of Nutrition.</title>
        <authorList>
            <person name="Burns J.A."/>
            <person name="Paasch A."/>
            <person name="Narechania A."/>
            <person name="Kim E."/>
        </authorList>
    </citation>
    <scope>NUCLEOTIDE SEQUENCE [LARGE SCALE GENOMIC DNA]</scope>
    <source>
        <strain evidence="5 6">PLY_AMNH</strain>
    </source>
</reference>
<feature type="region of interest" description="Disordered" evidence="2">
    <location>
        <begin position="513"/>
        <end position="555"/>
    </location>
</feature>